<gene>
    <name evidence="1" type="ORF">Ataiwa_31440</name>
</gene>
<name>A0ABQ6Q3X1_9BACT</name>
<organism evidence="1 2">
    <name type="scientific">Algoriphagus taiwanensis</name>
    <dbReference type="NCBI Taxonomy" id="1445656"/>
    <lineage>
        <taxon>Bacteria</taxon>
        <taxon>Pseudomonadati</taxon>
        <taxon>Bacteroidota</taxon>
        <taxon>Cytophagia</taxon>
        <taxon>Cytophagales</taxon>
        <taxon>Cyclobacteriaceae</taxon>
        <taxon>Algoriphagus</taxon>
    </lineage>
</organism>
<comment type="caution">
    <text evidence="1">The sequence shown here is derived from an EMBL/GenBank/DDBJ whole genome shotgun (WGS) entry which is preliminary data.</text>
</comment>
<sequence length="101" mass="11465">MTTKLILDINDKLAEKAKKYAEKRGESLSTVIESLLNQIPDSTESMEKKPKIKNPTLVKKILEGKEPLASGLENLVGILKDMTDEEVENVRWEYLKEKHGL</sequence>
<keyword evidence="2" id="KW-1185">Reference proteome</keyword>
<dbReference type="Pfam" id="PF19891">
    <property type="entry name" value="DUF6364"/>
    <property type="match status" value="1"/>
</dbReference>
<proteinExistence type="predicted"/>
<protein>
    <submittedName>
        <fullName evidence="1">Uncharacterized protein</fullName>
    </submittedName>
</protein>
<evidence type="ECO:0000313" key="2">
    <source>
        <dbReference type="Proteomes" id="UP001307705"/>
    </source>
</evidence>
<accession>A0ABQ6Q3X1</accession>
<reference evidence="1 2" key="1">
    <citation type="submission" date="2023-08" db="EMBL/GenBank/DDBJ databases">
        <title>Draft genome sequence of Algoriphagus taiwanensis.</title>
        <authorList>
            <person name="Takatani N."/>
            <person name="Hosokawa M."/>
            <person name="Sawabe T."/>
        </authorList>
    </citation>
    <scope>NUCLEOTIDE SEQUENCE [LARGE SCALE GENOMIC DNA]</scope>
    <source>
        <strain evidence="1 2">JCM 19755</strain>
    </source>
</reference>
<dbReference type="InterPro" id="IPR045944">
    <property type="entry name" value="DUF6364"/>
</dbReference>
<evidence type="ECO:0000313" key="1">
    <source>
        <dbReference type="EMBL" id="GMQ34871.1"/>
    </source>
</evidence>
<dbReference type="RefSeq" id="WP_338229696.1">
    <property type="nucleotide sequence ID" value="NZ_BTPE01000012.1"/>
</dbReference>
<dbReference type="EMBL" id="BTPE01000012">
    <property type="protein sequence ID" value="GMQ34871.1"/>
    <property type="molecule type" value="Genomic_DNA"/>
</dbReference>
<dbReference type="Proteomes" id="UP001307705">
    <property type="component" value="Unassembled WGS sequence"/>
</dbReference>